<evidence type="ECO:0000313" key="6">
    <source>
        <dbReference type="Proteomes" id="UP000501926"/>
    </source>
</evidence>
<dbReference type="OrthoDB" id="274823at2"/>
<reference evidence="3 6" key="5">
    <citation type="submission" date="2020-02" db="EMBL/GenBank/DDBJ databases">
        <title>Newly sequenced genome of strain CSTR1 showed variability in Candidatus Kuenenia stuttgartiensis genomes.</title>
        <authorList>
            <person name="Ding C."/>
            <person name="Adrian L."/>
        </authorList>
    </citation>
    <scope>NUCLEOTIDE SEQUENCE [LARGE SCALE GENOMIC DNA]</scope>
    <source>
        <strain evidence="3 6">CSTR1</strain>
    </source>
</reference>
<dbReference type="InterPro" id="IPR028976">
    <property type="entry name" value="CheC-like_sf"/>
</dbReference>
<evidence type="ECO:0000313" key="2">
    <source>
        <dbReference type="EMBL" id="CAJ72428.1"/>
    </source>
</evidence>
<keyword evidence="1" id="KW-0145">Chemotaxis</keyword>
<dbReference type="RefSeq" id="WP_099324694.1">
    <property type="nucleotide sequence ID" value="NZ_CP049055.1"/>
</dbReference>
<evidence type="ECO:0000313" key="4">
    <source>
        <dbReference type="EMBL" id="SOH03939.1"/>
    </source>
</evidence>
<dbReference type="AlphaFoldDB" id="Q1PZB9"/>
<gene>
    <name evidence="2" type="primary">cheC</name>
    <name evidence="4" type="synonym">cheC_1</name>
    <name evidence="3" type="ORF">KsCSTR_08160</name>
    <name evidence="4" type="ORF">KSMBR1_1440</name>
    <name evidence="2" type="ORF">kustd1683</name>
</gene>
<evidence type="ECO:0000313" key="3">
    <source>
        <dbReference type="EMBL" id="QII10195.1"/>
    </source>
</evidence>
<name>Q1PZB9_KUEST</name>
<dbReference type="EMBL" id="LT934425">
    <property type="protein sequence ID" value="SOH03939.1"/>
    <property type="molecule type" value="Genomic_DNA"/>
</dbReference>
<dbReference type="EMBL" id="CP049055">
    <property type="protein sequence ID" value="QII10195.1"/>
    <property type="molecule type" value="Genomic_DNA"/>
</dbReference>
<protein>
    <submittedName>
        <fullName evidence="3">Putative CheC like chemotaxis protein</fullName>
    </submittedName>
    <submittedName>
        <fullName evidence="2">Similar to CheC like chemotaxis protein</fullName>
    </submittedName>
</protein>
<accession>Q1PZB9</accession>
<dbReference type="PANTHER" id="PTHR43484:SF1">
    <property type="entry name" value="FLAGELLAR MOTOR SWITCH PROTEIN FLIN"/>
    <property type="match status" value="1"/>
</dbReference>
<dbReference type="Proteomes" id="UP000221734">
    <property type="component" value="Chromosome Kuenenia_stuttgartiensis_MBR1"/>
</dbReference>
<reference evidence="4" key="3">
    <citation type="submission" date="2017-10" db="EMBL/GenBank/DDBJ databases">
        <authorList>
            <person name="Banno H."/>
            <person name="Chua N.-H."/>
        </authorList>
    </citation>
    <scope>NUCLEOTIDE SEQUENCE [LARGE SCALE GENOMIC DNA]</scope>
    <source>
        <strain evidence="4">Kuenenia_mbr1_ru-nijmegen</strain>
    </source>
</reference>
<dbReference type="Gene3D" id="3.40.1550.10">
    <property type="entry name" value="CheC-like"/>
    <property type="match status" value="1"/>
</dbReference>
<dbReference type="SUPFAM" id="SSF103039">
    <property type="entry name" value="CheC-like"/>
    <property type="match status" value="1"/>
</dbReference>
<dbReference type="EMBL" id="CT573072">
    <property type="protein sequence ID" value="CAJ72428.1"/>
    <property type="molecule type" value="Genomic_DNA"/>
</dbReference>
<dbReference type="KEGG" id="kst:KSMBR1_1440"/>
<dbReference type="GO" id="GO:0006935">
    <property type="term" value="P:chemotaxis"/>
    <property type="evidence" value="ECO:0007669"/>
    <property type="project" value="UniProtKB-KW"/>
</dbReference>
<dbReference type="Proteomes" id="UP000501926">
    <property type="component" value="Chromosome"/>
</dbReference>
<evidence type="ECO:0000313" key="5">
    <source>
        <dbReference type="Proteomes" id="UP000221734"/>
    </source>
</evidence>
<dbReference type="InterPro" id="IPR051469">
    <property type="entry name" value="FliN/MopA/SpaO"/>
</dbReference>
<organism evidence="2">
    <name type="scientific">Kuenenia stuttgartiensis</name>
    <dbReference type="NCBI Taxonomy" id="174633"/>
    <lineage>
        <taxon>Bacteria</taxon>
        <taxon>Pseudomonadati</taxon>
        <taxon>Planctomycetota</taxon>
        <taxon>Candidatus Brocadiia</taxon>
        <taxon>Candidatus Brocadiales</taxon>
        <taxon>Candidatus Brocadiaceae</taxon>
        <taxon>Candidatus Kuenenia</taxon>
    </lineage>
</organism>
<dbReference type="CDD" id="cd17910">
    <property type="entry name" value="CheC_ClassII"/>
    <property type="match status" value="1"/>
</dbReference>
<dbReference type="PANTHER" id="PTHR43484">
    <property type="match status" value="1"/>
</dbReference>
<reference evidence="2" key="1">
    <citation type="journal article" date="2006" name="Nature">
        <title>Deciphering the evolution and metabolism of an anammox bacterium from a community genome.</title>
        <authorList>
            <person name="Strous M."/>
            <person name="Pelletier E."/>
            <person name="Mangenot S."/>
            <person name="Rattei T."/>
            <person name="Lehner A."/>
            <person name="Taylor M.W."/>
            <person name="Horn M."/>
            <person name="Daims H."/>
            <person name="Bartol-Mavel D."/>
            <person name="Wincker P."/>
            <person name="Barbe V."/>
            <person name="Fonknechten N."/>
            <person name="Vallenet D."/>
            <person name="Segurens B."/>
            <person name="Schenowitz-Truong C."/>
            <person name="Medigue C."/>
            <person name="Collingro A."/>
            <person name="Snel B."/>
            <person name="Dutilh B.E."/>
            <person name="OpDenCamp H.J.M."/>
            <person name="vanDerDrift C."/>
            <person name="Cirpus I."/>
            <person name="vanDePas-Schoonen K.T."/>
            <person name="Harhangi H.R."/>
            <person name="vanNiftrik L."/>
            <person name="Schmid M."/>
            <person name="Keltjens J."/>
            <person name="vanDeVossenberg J."/>
            <person name="Kartal B."/>
            <person name="Meier H."/>
            <person name="Frishman D."/>
            <person name="Huynen M.A."/>
            <person name="Mewes H."/>
            <person name="Weissenbach J."/>
            <person name="Jetten M.S.M."/>
            <person name="Wagner M."/>
            <person name="LePaslier D."/>
        </authorList>
    </citation>
    <scope>NUCLEOTIDE SEQUENCE</scope>
</reference>
<evidence type="ECO:0000256" key="1">
    <source>
        <dbReference type="ARBA" id="ARBA00022500"/>
    </source>
</evidence>
<reference evidence="2" key="2">
    <citation type="submission" date="2006-01" db="EMBL/GenBank/DDBJ databases">
        <authorList>
            <person name="Genoscope"/>
        </authorList>
    </citation>
    <scope>NUCLEOTIDE SEQUENCE</scope>
</reference>
<sequence length="213" mass="23983">MKDTSGNFLSELQIDALKEIINIAFGNAAASLSEVIELHATLNVPEIKIVHSKELRDFIGSTFDGGEDLHIVEQHYTSEFKGIAYLVFSMDSGKSFISLLEEYNEMPANMSINLLEKETLTEVGNIIIGACLSKIAELLSDVVSYLPPRYIDGKYFYEDMPGNFFDGEGYAVILKTIFQFEKADVDGFLFLLINMDSIDKIREAVDKFMKNYE</sequence>
<reference evidence="5" key="4">
    <citation type="submission" date="2017-10" db="EMBL/GenBank/DDBJ databases">
        <authorList>
            <person name="Frank J."/>
        </authorList>
    </citation>
    <scope>NUCLEOTIDE SEQUENCE [LARGE SCALE GENOMIC DNA]</scope>
</reference>
<keyword evidence="5" id="KW-1185">Reference proteome</keyword>
<proteinExistence type="predicted"/>